<dbReference type="InterPro" id="IPR048400">
    <property type="entry name" value="SLS1_N"/>
</dbReference>
<dbReference type="EMBL" id="KV454002">
    <property type="protein sequence ID" value="ODQ47861.1"/>
    <property type="molecule type" value="Genomic_DNA"/>
</dbReference>
<evidence type="ECO:0000259" key="3">
    <source>
        <dbReference type="Pfam" id="PF20778"/>
    </source>
</evidence>
<feature type="region of interest" description="Disordered" evidence="1">
    <location>
        <begin position="24"/>
        <end position="89"/>
    </location>
</feature>
<dbReference type="Proteomes" id="UP000094455">
    <property type="component" value="Unassembled WGS sequence"/>
</dbReference>
<dbReference type="Pfam" id="PF20778">
    <property type="entry name" value="SLS1_C"/>
    <property type="match status" value="1"/>
</dbReference>
<protein>
    <submittedName>
        <fullName evidence="4">Uncharacterized protein</fullName>
    </submittedName>
</protein>
<dbReference type="Pfam" id="PF20776">
    <property type="entry name" value="SLS1_N"/>
    <property type="match status" value="1"/>
</dbReference>
<dbReference type="OrthoDB" id="5392646at2759"/>
<dbReference type="STRING" id="763406.A0A1E3NP46"/>
<dbReference type="InterPro" id="IPR048401">
    <property type="entry name" value="SLS1_C"/>
</dbReference>
<feature type="compositionally biased region" description="Basic and acidic residues" evidence="1">
    <location>
        <begin position="71"/>
        <end position="85"/>
    </location>
</feature>
<dbReference type="RefSeq" id="XP_019018974.1">
    <property type="nucleotide sequence ID" value="XM_019159719.1"/>
</dbReference>
<evidence type="ECO:0000313" key="4">
    <source>
        <dbReference type="EMBL" id="ODQ47861.1"/>
    </source>
</evidence>
<accession>A0A1E3NP46</accession>
<reference evidence="4 5" key="1">
    <citation type="journal article" date="2016" name="Proc. Natl. Acad. Sci. U.S.A.">
        <title>Comparative genomics of biotechnologically important yeasts.</title>
        <authorList>
            <person name="Riley R."/>
            <person name="Haridas S."/>
            <person name="Wolfe K.H."/>
            <person name="Lopes M.R."/>
            <person name="Hittinger C.T."/>
            <person name="Goeker M."/>
            <person name="Salamov A.A."/>
            <person name="Wisecaver J.H."/>
            <person name="Long T.M."/>
            <person name="Calvey C.H."/>
            <person name="Aerts A.L."/>
            <person name="Barry K.W."/>
            <person name="Choi C."/>
            <person name="Clum A."/>
            <person name="Coughlan A.Y."/>
            <person name="Deshpande S."/>
            <person name="Douglass A.P."/>
            <person name="Hanson S.J."/>
            <person name="Klenk H.-P."/>
            <person name="LaButti K.M."/>
            <person name="Lapidus A."/>
            <person name="Lindquist E.A."/>
            <person name="Lipzen A.M."/>
            <person name="Meier-Kolthoff J.P."/>
            <person name="Ohm R.A."/>
            <person name="Otillar R.P."/>
            <person name="Pangilinan J.L."/>
            <person name="Peng Y."/>
            <person name="Rokas A."/>
            <person name="Rosa C.A."/>
            <person name="Scheuner C."/>
            <person name="Sibirny A.A."/>
            <person name="Slot J.C."/>
            <person name="Stielow J.B."/>
            <person name="Sun H."/>
            <person name="Kurtzman C.P."/>
            <person name="Blackwell M."/>
            <person name="Grigoriev I.V."/>
            <person name="Jeffries T.W."/>
        </authorList>
    </citation>
    <scope>NUCLEOTIDE SEQUENCE [LARGE SCALE GENOMIC DNA]</scope>
    <source>
        <strain evidence="4 5">NRRL Y-2026</strain>
    </source>
</reference>
<proteinExistence type="predicted"/>
<name>A0A1E3NP46_9ASCO</name>
<dbReference type="GeneID" id="30176406"/>
<evidence type="ECO:0000259" key="2">
    <source>
        <dbReference type="Pfam" id="PF20776"/>
    </source>
</evidence>
<evidence type="ECO:0000313" key="5">
    <source>
        <dbReference type="Proteomes" id="UP000094455"/>
    </source>
</evidence>
<feature type="domain" description="SLS1 C-terminal" evidence="3">
    <location>
        <begin position="432"/>
        <end position="819"/>
    </location>
</feature>
<keyword evidence="5" id="KW-1185">Reference proteome</keyword>
<sequence length="838" mass="96009">MLGRYKTILKPRIALPVPIYPTLRNPVSRRWNSTSRSASSIVQESNNHNDNENKGEEDHKQYESETATETEQVHSGEKIGRHQSVEPEFMSFPWENTSKENHDMEEDLPWASKNEAEAEPILEIDNTDPSKSELILAPLRKKSSPIERLTPRKSVSHRADRSSGVNFQIERDYKNLMQFKYNVSSDDFVNIIEELKPSTPVVTVKQLTELSLNLDKSFRVKQIRQYIENSCPEIVLKKSMSKKKLINKIISEHWNLKVTLDPTGDLVCETRIDLSNKRDLFLLLSNRGFLPQHWSLIGAQLSLGTTRKELVVRGSKNIVNFVQASWNDLLNNISTDTVNLGPMMDFYESLGKTLDLNTLQHECGVHFDKVSLDKKSYVLSAIKNASISNAKIEILKATEYRRGCTNSIITELIKEAEKEDKDMLMKMEVSDESLPWYIKPENYFRYSITKERLRESLLSDDSMIVESLSDEVQDLKLEVEEAREKFEYNYVQTEDEWNKKKLEKSKRSDEKFFHIKEGSRSSTEVLDKLDAAKIEEGLADGDFGGRDDPTKLMLDNVVSVKFGKLLFEKEKVPESVAETPRNTYFSENLSQVVRNIGRLELMDKDARLFGATGGIMNRFNRQIHVKLIPNGFWGGRFENFVESPSIEILFDLKDGKLTVNGFSAFTCESERSVEVAVPHLDVDMKFQSSYNSMLVYNRDQWLLNGRPEHAFRGLEGAATDNDITLNKRQINMFISQIAKRQLDLRRPGGLLAMLHQFRHKPYAFHFPQGPNRTNLVKYSAVKVELVRSIELDYAGLPVSFELHDDGEHQRVEVSMLRDGVDAAHFVRHSAGLAALLSL</sequence>
<organism evidence="4 5">
    <name type="scientific">Pichia membranifaciens NRRL Y-2026</name>
    <dbReference type="NCBI Taxonomy" id="763406"/>
    <lineage>
        <taxon>Eukaryota</taxon>
        <taxon>Fungi</taxon>
        <taxon>Dikarya</taxon>
        <taxon>Ascomycota</taxon>
        <taxon>Saccharomycotina</taxon>
        <taxon>Pichiomycetes</taxon>
        <taxon>Pichiales</taxon>
        <taxon>Pichiaceae</taxon>
        <taxon>Pichia</taxon>
    </lineage>
</organism>
<dbReference type="AlphaFoldDB" id="A0A1E3NP46"/>
<feature type="compositionally biased region" description="Basic and acidic residues" evidence="1">
    <location>
        <begin position="47"/>
        <end position="63"/>
    </location>
</feature>
<feature type="domain" description="SLS1 N-terminal" evidence="2">
    <location>
        <begin position="182"/>
        <end position="258"/>
    </location>
</feature>
<evidence type="ECO:0000256" key="1">
    <source>
        <dbReference type="SAM" id="MobiDB-lite"/>
    </source>
</evidence>
<feature type="compositionally biased region" description="Polar residues" evidence="1">
    <location>
        <begin position="30"/>
        <end position="46"/>
    </location>
</feature>
<gene>
    <name evidence="4" type="ORF">PICMEDRAFT_10809</name>
</gene>